<keyword evidence="2" id="KW-1185">Reference proteome</keyword>
<comment type="caution">
    <text evidence="1">The sequence shown here is derived from an EMBL/GenBank/DDBJ whole genome shotgun (WGS) entry which is preliminary data.</text>
</comment>
<evidence type="ECO:0000313" key="2">
    <source>
        <dbReference type="Proteomes" id="UP000277671"/>
    </source>
</evidence>
<gene>
    <name evidence="1" type="ORF">BDK92_0916</name>
</gene>
<sequence length="31" mass="3455">MLGCTATTVRVRLHRARARFARELAAEGLEV</sequence>
<organism evidence="1 2">
    <name type="scientific">Micromonospora pisi</name>
    <dbReference type="NCBI Taxonomy" id="589240"/>
    <lineage>
        <taxon>Bacteria</taxon>
        <taxon>Bacillati</taxon>
        <taxon>Actinomycetota</taxon>
        <taxon>Actinomycetes</taxon>
        <taxon>Micromonosporales</taxon>
        <taxon>Micromonosporaceae</taxon>
        <taxon>Micromonospora</taxon>
    </lineage>
</organism>
<dbReference type="Proteomes" id="UP000277671">
    <property type="component" value="Unassembled WGS sequence"/>
</dbReference>
<reference evidence="1 2" key="1">
    <citation type="submission" date="2018-10" db="EMBL/GenBank/DDBJ databases">
        <title>Sequencing the genomes of 1000 actinobacteria strains.</title>
        <authorList>
            <person name="Klenk H.-P."/>
        </authorList>
    </citation>
    <scope>NUCLEOTIDE SEQUENCE [LARGE SCALE GENOMIC DNA]</scope>
    <source>
        <strain evidence="1 2">DSM 45175</strain>
    </source>
</reference>
<proteinExistence type="predicted"/>
<name>A0A495JCC6_9ACTN</name>
<accession>A0A495JCC6</accession>
<dbReference type="EMBL" id="RBKT01000001">
    <property type="protein sequence ID" value="RKR86666.1"/>
    <property type="molecule type" value="Genomic_DNA"/>
</dbReference>
<dbReference type="AlphaFoldDB" id="A0A495JCC6"/>
<dbReference type="InterPro" id="IPR036388">
    <property type="entry name" value="WH-like_DNA-bd_sf"/>
</dbReference>
<dbReference type="Gene3D" id="1.10.10.10">
    <property type="entry name" value="Winged helix-like DNA-binding domain superfamily/Winged helix DNA-binding domain"/>
    <property type="match status" value="1"/>
</dbReference>
<protein>
    <submittedName>
        <fullName evidence="1">Uncharacterized protein</fullName>
    </submittedName>
</protein>
<evidence type="ECO:0000313" key="1">
    <source>
        <dbReference type="EMBL" id="RKR86666.1"/>
    </source>
</evidence>